<accession>A0A0C9WHJ5</accession>
<gene>
    <name evidence="1" type="ORF">K443DRAFT_686164</name>
</gene>
<dbReference type="HOGENOM" id="CLU_3050690_0_0_1"/>
<organism evidence="1 2">
    <name type="scientific">Laccaria amethystina LaAM-08-1</name>
    <dbReference type="NCBI Taxonomy" id="1095629"/>
    <lineage>
        <taxon>Eukaryota</taxon>
        <taxon>Fungi</taxon>
        <taxon>Dikarya</taxon>
        <taxon>Basidiomycota</taxon>
        <taxon>Agaricomycotina</taxon>
        <taxon>Agaricomycetes</taxon>
        <taxon>Agaricomycetidae</taxon>
        <taxon>Agaricales</taxon>
        <taxon>Agaricineae</taxon>
        <taxon>Hydnangiaceae</taxon>
        <taxon>Laccaria</taxon>
    </lineage>
</organism>
<name>A0A0C9WHJ5_9AGAR</name>
<proteinExistence type="predicted"/>
<keyword evidence="2" id="KW-1185">Reference proteome</keyword>
<dbReference type="AlphaFoldDB" id="A0A0C9WHJ5"/>
<reference evidence="2" key="2">
    <citation type="submission" date="2015-01" db="EMBL/GenBank/DDBJ databases">
        <title>Evolutionary Origins and Diversification of the Mycorrhizal Mutualists.</title>
        <authorList>
            <consortium name="DOE Joint Genome Institute"/>
            <consortium name="Mycorrhizal Genomics Consortium"/>
            <person name="Kohler A."/>
            <person name="Kuo A."/>
            <person name="Nagy L.G."/>
            <person name="Floudas D."/>
            <person name="Copeland A."/>
            <person name="Barry K.W."/>
            <person name="Cichocki N."/>
            <person name="Veneault-Fourrey C."/>
            <person name="LaButti K."/>
            <person name="Lindquist E.A."/>
            <person name="Lipzen A."/>
            <person name="Lundell T."/>
            <person name="Morin E."/>
            <person name="Murat C."/>
            <person name="Riley R."/>
            <person name="Ohm R."/>
            <person name="Sun H."/>
            <person name="Tunlid A."/>
            <person name="Henrissat B."/>
            <person name="Grigoriev I.V."/>
            <person name="Hibbett D.S."/>
            <person name="Martin F."/>
        </authorList>
    </citation>
    <scope>NUCLEOTIDE SEQUENCE [LARGE SCALE GENOMIC DNA]</scope>
    <source>
        <strain evidence="2">LaAM-08-1</strain>
    </source>
</reference>
<protein>
    <submittedName>
        <fullName evidence="1">Uncharacterized protein</fullName>
    </submittedName>
</protein>
<evidence type="ECO:0000313" key="1">
    <source>
        <dbReference type="EMBL" id="KIJ91304.1"/>
    </source>
</evidence>
<sequence>MNPGNPIAQQHWRIWERRRHGEEGDNNMGLDIELETRRFWKHGEGKCSEDDKSH</sequence>
<reference evidence="1 2" key="1">
    <citation type="submission" date="2014-04" db="EMBL/GenBank/DDBJ databases">
        <authorList>
            <consortium name="DOE Joint Genome Institute"/>
            <person name="Kuo A."/>
            <person name="Kohler A."/>
            <person name="Nagy L.G."/>
            <person name="Floudas D."/>
            <person name="Copeland A."/>
            <person name="Barry K.W."/>
            <person name="Cichocki N."/>
            <person name="Veneault-Fourrey C."/>
            <person name="LaButti K."/>
            <person name="Lindquist E.A."/>
            <person name="Lipzen A."/>
            <person name="Lundell T."/>
            <person name="Morin E."/>
            <person name="Murat C."/>
            <person name="Sun H."/>
            <person name="Tunlid A."/>
            <person name="Henrissat B."/>
            <person name="Grigoriev I.V."/>
            <person name="Hibbett D.S."/>
            <person name="Martin F."/>
            <person name="Nordberg H.P."/>
            <person name="Cantor M.N."/>
            <person name="Hua S.X."/>
        </authorList>
    </citation>
    <scope>NUCLEOTIDE SEQUENCE [LARGE SCALE GENOMIC DNA]</scope>
    <source>
        <strain evidence="1 2">LaAM-08-1</strain>
    </source>
</reference>
<dbReference type="EMBL" id="KN839026">
    <property type="protein sequence ID" value="KIJ91304.1"/>
    <property type="molecule type" value="Genomic_DNA"/>
</dbReference>
<dbReference type="Proteomes" id="UP000054477">
    <property type="component" value="Unassembled WGS sequence"/>
</dbReference>
<evidence type="ECO:0000313" key="2">
    <source>
        <dbReference type="Proteomes" id="UP000054477"/>
    </source>
</evidence>